<evidence type="ECO:0000256" key="2">
    <source>
        <dbReference type="ARBA" id="ARBA00004613"/>
    </source>
</evidence>
<dbReference type="PANTHER" id="PTHR11552">
    <property type="entry name" value="GLUCOSE-METHANOL-CHOLINE GMC OXIDOREDUCTASE"/>
    <property type="match status" value="1"/>
</dbReference>
<dbReference type="InterPro" id="IPR036188">
    <property type="entry name" value="FAD/NAD-bd_sf"/>
</dbReference>
<comment type="catalytic activity">
    <reaction evidence="13">
        <text>a pyranoside + acceptor = a pyranosid-3-ulose + reduced acceptor.</text>
        <dbReference type="EC" id="1.1.99.29"/>
    </reaction>
</comment>
<dbReference type="SUPFAM" id="SSF51905">
    <property type="entry name" value="FAD/NAD(P)-binding domain"/>
    <property type="match status" value="1"/>
</dbReference>
<dbReference type="EMBL" id="AACS02000012">
    <property type="protein sequence ID" value="EAU86694.2"/>
    <property type="molecule type" value="Genomic_DNA"/>
</dbReference>
<dbReference type="GeneID" id="6011578"/>
<dbReference type="OMA" id="YDRWANV"/>
<evidence type="ECO:0000256" key="1">
    <source>
        <dbReference type="ARBA" id="ARBA00001974"/>
    </source>
</evidence>
<dbReference type="EC" id="1.1.99.29" evidence="5"/>
<accession>A8NN58</accession>
<evidence type="ECO:0000313" key="19">
    <source>
        <dbReference type="EMBL" id="EAU86694.2"/>
    </source>
</evidence>
<feature type="signal peptide" evidence="17">
    <location>
        <begin position="1"/>
        <end position="17"/>
    </location>
</feature>
<comment type="function">
    <text evidence="9">Catalyzes the single-oxidation or sequential double oxidation reaction of carbohydrates primarily at carbon-2 and/or carbon-3 with the concomitant reduction of the flavin. The enzyme exhibits a broad sugar substrate specificity, oxidizing different aldopyranoses to the corresponding C-1, C-2, C-3 or C-1,2, C-2,3 and C-3,4 (di)dehydro sugars with substrate-specific regioselectivity. Accepts only a narrow range of electron acceptors such as substituted benzoquinones and complexed metal ions and reacts extremely slowly with O(2) as acceptor. May play a role in the natural recycling of plant matter by oxidizing all major monosaccharides in lignocellulose and by reducing quinone compounds or reactive radical species generated during lignin depolymerization.</text>
</comment>
<comment type="similarity">
    <text evidence="3">Belongs to the GMC oxidoreductase family.</text>
</comment>
<dbReference type="eggNOG" id="KOG1238">
    <property type="taxonomic scope" value="Eukaryota"/>
</dbReference>
<feature type="chain" id="PRO_5002727298" description="pyranose dehydrogenase (acceptor)" evidence="17">
    <location>
        <begin position="18"/>
        <end position="580"/>
    </location>
</feature>
<comment type="caution">
    <text evidence="19">The sequence shown here is derived from an EMBL/GenBank/DDBJ whole genome shotgun (WGS) entry which is preliminary data.</text>
</comment>
<evidence type="ECO:0000256" key="7">
    <source>
        <dbReference type="ARBA" id="ARBA00022630"/>
    </source>
</evidence>
<feature type="active site" description="Proton donor" evidence="15">
    <location>
        <position position="515"/>
    </location>
</feature>
<dbReference type="PIRSF" id="PIRSF000137">
    <property type="entry name" value="Alcohol_oxidase"/>
    <property type="match status" value="1"/>
</dbReference>
<feature type="binding site" evidence="16">
    <location>
        <begin position="514"/>
        <end position="515"/>
    </location>
    <ligand>
        <name>FAD</name>
        <dbReference type="ChEBI" id="CHEBI:57692"/>
    </ligand>
</feature>
<comment type="catalytic activity">
    <reaction evidence="12">
        <text>pyranose + acceptor = pyranos-3-ulose + reduced acceptor.</text>
        <dbReference type="EC" id="1.1.99.29"/>
    </reaction>
</comment>
<evidence type="ECO:0000256" key="5">
    <source>
        <dbReference type="ARBA" id="ARBA00013177"/>
    </source>
</evidence>
<dbReference type="PROSITE" id="PS00624">
    <property type="entry name" value="GMC_OXRED_2"/>
    <property type="match status" value="1"/>
</dbReference>
<feature type="active site" description="Proton acceptor" evidence="15">
    <location>
        <position position="559"/>
    </location>
</feature>
<comment type="subcellular location">
    <subcellularLocation>
        <location evidence="2">Secreted</location>
    </subcellularLocation>
</comment>
<evidence type="ECO:0000256" key="14">
    <source>
        <dbReference type="ARBA" id="ARBA00034059"/>
    </source>
</evidence>
<dbReference type="KEGG" id="cci:CC1G_06455"/>
<comment type="subunit">
    <text evidence="4">Monomer.</text>
</comment>
<sequence length="580" mass="62737">MLRTIVVLAALAGSCSAALYQNIKAVPRREYDFIIVGGGTAGSVLANRLSENPRHQVLLIESGPSNEGVLNSIIPYFHPFLHGSPYDWNFTTSPQTGLDGRVLDYNRGHILGGSSSINAMFWTKGTAEDYDRWAKVTGDPGWSWKSLFKYSLKIERLVPPVDGHDTTGQVDPSLHGTDGNLKISVSGWPLEVDSRVAGAVEELGEEFKAIVDMNSGEPLGTSWLQSSIGDGERSSAAVSYLAPKHLERRNLHVVVNTRVTRVLPSNSKGLRLAFRAVEVATEKNADAPRVKLTAKKEVILAAGAVGSPHILLHSGIGNPSDLSALGIKPLVDLPEVGRNLTDHPLVMVLWNANSTTTGDALVRDPIAQAAALEEWNTTRTGPFTSIGINQVAWLRIPDDAPILPILQRNSAGFSGITGGYYMGAGLAVPTPWSRGSLTLRTSNPFDQPIIDPGIFSSPFDQYAMLHAVRSARRFFKARAWDGYILDPVAPWTDEIIDDDEAAIGILKSTVGHAWHPVGTTLMSPGNARYGVVDPDLKVKKVEGLRVVDAGVMPFIPAAHTQFPVYLVAERAADLIKEKYT</sequence>
<reference evidence="19 20" key="1">
    <citation type="journal article" date="2010" name="Proc. Natl. Acad. Sci. U.S.A.">
        <title>Insights into evolution of multicellular fungi from the assembled chromosomes of the mushroom Coprinopsis cinerea (Coprinus cinereus).</title>
        <authorList>
            <person name="Stajich J.E."/>
            <person name="Wilke S.K."/>
            <person name="Ahren D."/>
            <person name="Au C.H."/>
            <person name="Birren B.W."/>
            <person name="Borodovsky M."/>
            <person name="Burns C."/>
            <person name="Canback B."/>
            <person name="Casselton L.A."/>
            <person name="Cheng C.K."/>
            <person name="Deng J."/>
            <person name="Dietrich F.S."/>
            <person name="Fargo D.C."/>
            <person name="Farman M.L."/>
            <person name="Gathman A.C."/>
            <person name="Goldberg J."/>
            <person name="Guigo R."/>
            <person name="Hoegger P.J."/>
            <person name="Hooker J.B."/>
            <person name="Huggins A."/>
            <person name="James T.Y."/>
            <person name="Kamada T."/>
            <person name="Kilaru S."/>
            <person name="Kodira C."/>
            <person name="Kues U."/>
            <person name="Kupfer D."/>
            <person name="Kwan H.S."/>
            <person name="Lomsadze A."/>
            <person name="Li W."/>
            <person name="Lilly W.W."/>
            <person name="Ma L.J."/>
            <person name="Mackey A.J."/>
            <person name="Manning G."/>
            <person name="Martin F."/>
            <person name="Muraguchi H."/>
            <person name="Natvig D.O."/>
            <person name="Palmerini H."/>
            <person name="Ramesh M.A."/>
            <person name="Rehmeyer C.J."/>
            <person name="Roe B.A."/>
            <person name="Shenoy N."/>
            <person name="Stanke M."/>
            <person name="Ter-Hovhannisyan V."/>
            <person name="Tunlid A."/>
            <person name="Velagapudi R."/>
            <person name="Vision T.J."/>
            <person name="Zeng Q."/>
            <person name="Zolan M.E."/>
            <person name="Pukkila P.J."/>
        </authorList>
    </citation>
    <scope>NUCLEOTIDE SEQUENCE [LARGE SCALE GENOMIC DNA]</scope>
    <source>
        <strain evidence="20">Okayama-7 / 130 / ATCC MYA-4618 / FGSC 9003</strain>
    </source>
</reference>
<keyword evidence="8 16" id="KW-0274">FAD</keyword>
<dbReference type="InterPro" id="IPR012132">
    <property type="entry name" value="GMC_OxRdtase"/>
</dbReference>
<dbReference type="Gene3D" id="3.30.560.10">
    <property type="entry name" value="Glucose Oxidase, domain 3"/>
    <property type="match status" value="1"/>
</dbReference>
<dbReference type="OrthoDB" id="269227at2759"/>
<dbReference type="GO" id="GO:0005576">
    <property type="term" value="C:extracellular region"/>
    <property type="evidence" value="ECO:0007669"/>
    <property type="project" value="UniProtKB-SubCell"/>
</dbReference>
<evidence type="ECO:0000256" key="13">
    <source>
        <dbReference type="ARBA" id="ARBA00034050"/>
    </source>
</evidence>
<evidence type="ECO:0000256" key="9">
    <source>
        <dbReference type="ARBA" id="ARBA00024699"/>
    </source>
</evidence>
<organism evidence="19 20">
    <name type="scientific">Coprinopsis cinerea (strain Okayama-7 / 130 / ATCC MYA-4618 / FGSC 9003)</name>
    <name type="common">Inky cap fungus</name>
    <name type="synonym">Hormographiella aspergillata</name>
    <dbReference type="NCBI Taxonomy" id="240176"/>
    <lineage>
        <taxon>Eukaryota</taxon>
        <taxon>Fungi</taxon>
        <taxon>Dikarya</taxon>
        <taxon>Basidiomycota</taxon>
        <taxon>Agaricomycotina</taxon>
        <taxon>Agaricomycetes</taxon>
        <taxon>Agaricomycetidae</taxon>
        <taxon>Agaricales</taxon>
        <taxon>Agaricineae</taxon>
        <taxon>Psathyrellaceae</taxon>
        <taxon>Coprinopsis</taxon>
    </lineage>
</organism>
<dbReference type="RefSeq" id="XP_001835052.2">
    <property type="nucleotide sequence ID" value="XM_001835000.2"/>
</dbReference>
<comment type="catalytic activity">
    <reaction evidence="14">
        <text>a pyranoside + acceptor = a pyranosid-3,4-diulose + reduced acceptor.</text>
        <dbReference type="EC" id="1.1.99.29"/>
    </reaction>
</comment>
<evidence type="ECO:0000256" key="8">
    <source>
        <dbReference type="ARBA" id="ARBA00022827"/>
    </source>
</evidence>
<dbReference type="VEuPathDB" id="FungiDB:CC1G_06455"/>
<dbReference type="AlphaFoldDB" id="A8NN58"/>
<gene>
    <name evidence="19" type="ORF">CC1G_06455</name>
</gene>
<evidence type="ECO:0000256" key="16">
    <source>
        <dbReference type="PIRSR" id="PIRSR000137-2"/>
    </source>
</evidence>
<comment type="catalytic activity">
    <reaction evidence="11">
        <text>pyranose + acceptor = pyranos-2,3-diulose + reduced acceptor.</text>
        <dbReference type="EC" id="1.1.99.29"/>
    </reaction>
</comment>
<dbReference type="Pfam" id="PF05199">
    <property type="entry name" value="GMC_oxred_C"/>
    <property type="match status" value="1"/>
</dbReference>
<comment type="catalytic activity">
    <reaction evidence="10">
        <text>pyranose + acceptor = pyranos-2-ulose + reduced acceptor.</text>
        <dbReference type="EC" id="1.1.99.29"/>
    </reaction>
</comment>
<keyword evidence="6" id="KW-0964">Secreted</keyword>
<evidence type="ECO:0000256" key="3">
    <source>
        <dbReference type="ARBA" id="ARBA00010790"/>
    </source>
</evidence>
<dbReference type="SUPFAM" id="SSF54373">
    <property type="entry name" value="FAD-linked reductases, C-terminal domain"/>
    <property type="match status" value="1"/>
</dbReference>
<dbReference type="PANTHER" id="PTHR11552:SF147">
    <property type="entry name" value="CHOLINE DEHYDROGENASE, MITOCHONDRIAL"/>
    <property type="match status" value="1"/>
</dbReference>
<dbReference type="Proteomes" id="UP000001861">
    <property type="component" value="Unassembled WGS sequence"/>
</dbReference>
<evidence type="ECO:0000259" key="18">
    <source>
        <dbReference type="PROSITE" id="PS00624"/>
    </source>
</evidence>
<evidence type="ECO:0000256" key="11">
    <source>
        <dbReference type="ARBA" id="ARBA00034010"/>
    </source>
</evidence>
<protein>
    <recommendedName>
        <fullName evidence="5">pyranose dehydrogenase (acceptor)</fullName>
        <ecNumber evidence="5">1.1.99.29</ecNumber>
    </recommendedName>
</protein>
<evidence type="ECO:0000256" key="10">
    <source>
        <dbReference type="ARBA" id="ARBA00033986"/>
    </source>
</evidence>
<dbReference type="InterPro" id="IPR000172">
    <property type="entry name" value="GMC_OxRdtase_N"/>
</dbReference>
<proteinExistence type="inferred from homology"/>
<dbReference type="GO" id="GO:0050660">
    <property type="term" value="F:flavin adenine dinucleotide binding"/>
    <property type="evidence" value="ECO:0007669"/>
    <property type="project" value="InterPro"/>
</dbReference>
<dbReference type="HOGENOM" id="CLU_002865_6_3_1"/>
<evidence type="ECO:0000256" key="6">
    <source>
        <dbReference type="ARBA" id="ARBA00022525"/>
    </source>
</evidence>
<dbReference type="Gene3D" id="3.50.50.60">
    <property type="entry name" value="FAD/NAD(P)-binding domain"/>
    <property type="match status" value="1"/>
</dbReference>
<dbReference type="PROSITE" id="PS51257">
    <property type="entry name" value="PROKAR_LIPOPROTEIN"/>
    <property type="match status" value="1"/>
</dbReference>
<evidence type="ECO:0000256" key="17">
    <source>
        <dbReference type="SAM" id="SignalP"/>
    </source>
</evidence>
<dbReference type="InParanoid" id="A8NN58"/>
<dbReference type="GO" id="GO:0033718">
    <property type="term" value="F:pyranose dehydrogenase (acceptor) activity"/>
    <property type="evidence" value="ECO:0007669"/>
    <property type="project" value="UniProtKB-EC"/>
</dbReference>
<evidence type="ECO:0000256" key="12">
    <source>
        <dbReference type="ARBA" id="ARBA00034029"/>
    </source>
</evidence>
<evidence type="ECO:0000313" key="20">
    <source>
        <dbReference type="Proteomes" id="UP000001861"/>
    </source>
</evidence>
<feature type="binding site" evidence="16">
    <location>
        <position position="259"/>
    </location>
    <ligand>
        <name>FAD</name>
        <dbReference type="ChEBI" id="CHEBI:57692"/>
    </ligand>
</feature>
<keyword evidence="20" id="KW-1185">Reference proteome</keyword>
<dbReference type="Pfam" id="PF00732">
    <property type="entry name" value="GMC_oxred_N"/>
    <property type="match status" value="1"/>
</dbReference>
<evidence type="ECO:0000256" key="15">
    <source>
        <dbReference type="PIRSR" id="PIRSR000137-1"/>
    </source>
</evidence>
<evidence type="ECO:0000256" key="4">
    <source>
        <dbReference type="ARBA" id="ARBA00011245"/>
    </source>
</evidence>
<dbReference type="InterPro" id="IPR007867">
    <property type="entry name" value="GMC_OxRtase_C"/>
</dbReference>
<feature type="domain" description="Glucose-methanol-choline oxidoreductase N-terminal" evidence="18">
    <location>
        <begin position="303"/>
        <end position="317"/>
    </location>
</feature>
<keyword evidence="17" id="KW-0732">Signal</keyword>
<keyword evidence="7" id="KW-0285">Flavoprotein</keyword>
<comment type="cofactor">
    <cofactor evidence="1 16">
        <name>FAD</name>
        <dbReference type="ChEBI" id="CHEBI:57692"/>
    </cofactor>
</comment>
<name>A8NN58_COPC7</name>